<keyword evidence="5 6" id="KW-0472">Membrane</keyword>
<dbReference type="SMART" id="SM00028">
    <property type="entry name" value="TPR"/>
    <property type="match status" value="4"/>
</dbReference>
<dbReference type="SUPFAM" id="SSF48452">
    <property type="entry name" value="TPR-like"/>
    <property type="match status" value="1"/>
</dbReference>
<evidence type="ECO:0000256" key="2">
    <source>
        <dbReference type="ARBA" id="ARBA00010583"/>
    </source>
</evidence>
<evidence type="ECO:0000256" key="5">
    <source>
        <dbReference type="ARBA" id="ARBA00023136"/>
    </source>
</evidence>
<reference evidence="7" key="2">
    <citation type="submission" date="2020-08" db="EMBL/GenBank/DDBJ databases">
        <title>Plant Genome Project.</title>
        <authorList>
            <person name="Zhang R.-G."/>
        </authorList>
    </citation>
    <scope>NUCLEOTIDE SEQUENCE</scope>
    <source>
        <strain evidence="7">Huo1</strain>
        <tissue evidence="7">Leaf</tissue>
    </source>
</reference>
<dbReference type="GO" id="GO:0032979">
    <property type="term" value="P:protein insertion into mitochondrial inner membrane from matrix"/>
    <property type="evidence" value="ECO:0007669"/>
    <property type="project" value="TreeGrafter"/>
</dbReference>
<protein>
    <recommendedName>
        <fullName evidence="9">YidC/Oxa1 family membrane protein insertase</fullName>
    </recommendedName>
</protein>
<dbReference type="PANTHER" id="PTHR12428">
    <property type="entry name" value="OXA1"/>
    <property type="match status" value="1"/>
</dbReference>
<keyword evidence="4 6" id="KW-1133">Transmembrane helix</keyword>
<dbReference type="GO" id="GO:0032977">
    <property type="term" value="F:membrane insertase activity"/>
    <property type="evidence" value="ECO:0007669"/>
    <property type="project" value="InterPro"/>
</dbReference>
<dbReference type="InterPro" id="IPR011990">
    <property type="entry name" value="TPR-like_helical_dom_sf"/>
</dbReference>
<feature type="transmembrane region" description="Helical" evidence="6">
    <location>
        <begin position="275"/>
        <end position="297"/>
    </location>
</feature>
<comment type="subcellular location">
    <subcellularLocation>
        <location evidence="1">Membrane</location>
        <topology evidence="1">Multi-pass membrane protein</topology>
    </subcellularLocation>
</comment>
<comment type="caution">
    <text evidence="7">The sequence shown here is derived from an EMBL/GenBank/DDBJ whole genome shotgun (WGS) entry which is preliminary data.</text>
</comment>
<sequence>MGVLKLSKLRRCRPLPPSLHHFVCHYSSSSSHSLLTSSTSRHYHQYSNNPGCSWELLRHSSPDCLSFNRRFSADPGFSKSDEPPLPVEAAEQDEPFLAVQAVISVLDYYHDLTEFPWWIVISTSTLAMRLALVPITVVQLKKMRRLGMLLPRLPRPFPPPQSGRGFWDQFALFLKEKKAARCPSLFWFISSFAFQGGTLWFQNLIEYPHGALGLLFPFCIAGLHVVNVQLSFAKSPLQQLPGPLGSLAKGYKNYLLILTLPLLTATFSIPQGSLVYWLSNSALTLIQVGAVALKLLYAKNPQLCLRSPTLLMYLGVNTPVQVPTIKKDGSSQVADIAIMTKEGEVHAHTLSPVELVNYSIKVLSTGREDIAIICLRIALEKDPGFVKAMLILGQMLLKNKQFVEAAELFETAISKLLVDGDPTEVEDIDLLILGKMEQGLVHLERIARIKEPEDSKSKAHYYDGFLVLSSALANVGREDEALKYLQMAAAYDPSYSVYIEHLKNDSKKPSTVCATTLPHIRCLLAQTATTVTIGVITVLGDRRSFTGTHLSLAAPFLDDSLLSPVLLSRANSFFRFKLLSPCSILITLLLACRVPPPIPPPLSGRSFRDQFSLFWKEKEAAECPSVFWFFSSVAVQVPCFFLWLITVRKMSLDHHPGFDTGGMLWSLNLTEYPQGTLGAVFPLCIAGLHFANVQLSLRNSTLQHVPGTLTLLAKIYKVYLQLLTLPILITTFYVPQGSLIYWFTNSTFSLLQLLCLRNPNLLRYLGLPEMNASAIAPTAIQRDSSVAAETLIRTKEGEMSAQTLSPEDLVSLSVEILGGGQKHAAIALLRVALDKDPGNVRALLILGQTLLQKEHHAEAAEFLEKAISKLLFTGNPTEVGEVDLLILSSQWAGIANMLQGKMEEGFVHLERIAQMNEPQDSNSKAHYYDGLIILSIALANVNRRAEALHYLHKAAAYNPAFNRYIEQLEVDARGFASHLSDSKRYL</sequence>
<feature type="transmembrane region" description="Helical" evidence="6">
    <location>
        <begin position="185"/>
        <end position="205"/>
    </location>
</feature>
<evidence type="ECO:0000256" key="6">
    <source>
        <dbReference type="SAM" id="Phobius"/>
    </source>
</evidence>
<dbReference type="GO" id="GO:0005743">
    <property type="term" value="C:mitochondrial inner membrane"/>
    <property type="evidence" value="ECO:0007669"/>
    <property type="project" value="TreeGrafter"/>
</dbReference>
<dbReference type="Gene3D" id="1.25.40.10">
    <property type="entry name" value="Tetratricopeptide repeat domain"/>
    <property type="match status" value="2"/>
</dbReference>
<gene>
    <name evidence="7" type="ORF">SASPL_106805</name>
</gene>
<dbReference type="AlphaFoldDB" id="A0A8X8YA78"/>
<proteinExistence type="inferred from homology"/>
<name>A0A8X8YA78_SALSN</name>
<dbReference type="Pfam" id="PF14559">
    <property type="entry name" value="TPR_19"/>
    <property type="match status" value="1"/>
</dbReference>
<dbReference type="InterPro" id="IPR001708">
    <property type="entry name" value="YidC/ALB3/OXA1/COX18"/>
</dbReference>
<feature type="transmembrane region" description="Helical" evidence="6">
    <location>
        <begin position="626"/>
        <end position="645"/>
    </location>
</feature>
<feature type="transmembrane region" description="Helical" evidence="6">
    <location>
        <begin position="251"/>
        <end position="269"/>
    </location>
</feature>
<dbReference type="EMBL" id="PNBA02000003">
    <property type="protein sequence ID" value="KAG6428768.1"/>
    <property type="molecule type" value="Genomic_DNA"/>
</dbReference>
<feature type="transmembrane region" description="Helical" evidence="6">
    <location>
        <begin position="718"/>
        <end position="734"/>
    </location>
</feature>
<organism evidence="7">
    <name type="scientific">Salvia splendens</name>
    <name type="common">Scarlet sage</name>
    <dbReference type="NCBI Taxonomy" id="180675"/>
    <lineage>
        <taxon>Eukaryota</taxon>
        <taxon>Viridiplantae</taxon>
        <taxon>Streptophyta</taxon>
        <taxon>Embryophyta</taxon>
        <taxon>Tracheophyta</taxon>
        <taxon>Spermatophyta</taxon>
        <taxon>Magnoliopsida</taxon>
        <taxon>eudicotyledons</taxon>
        <taxon>Gunneridae</taxon>
        <taxon>Pentapetalae</taxon>
        <taxon>asterids</taxon>
        <taxon>lamiids</taxon>
        <taxon>Lamiales</taxon>
        <taxon>Lamiaceae</taxon>
        <taxon>Nepetoideae</taxon>
        <taxon>Mentheae</taxon>
        <taxon>Salviinae</taxon>
        <taxon>Salvia</taxon>
        <taxon>Salvia subgen. Calosphace</taxon>
        <taxon>core Calosphace</taxon>
    </lineage>
</organism>
<evidence type="ECO:0008006" key="9">
    <source>
        <dbReference type="Google" id="ProtNLM"/>
    </source>
</evidence>
<dbReference type="PANTHER" id="PTHR12428:SF65">
    <property type="entry name" value="CYTOCHROME C OXIDASE ASSEMBLY PROTEIN COX18, MITOCHONDRIAL"/>
    <property type="match status" value="1"/>
</dbReference>
<dbReference type="Pfam" id="PF13432">
    <property type="entry name" value="TPR_16"/>
    <property type="match status" value="1"/>
</dbReference>
<keyword evidence="8" id="KW-1185">Reference proteome</keyword>
<feature type="transmembrane region" description="Helical" evidence="6">
    <location>
        <begin position="211"/>
        <end position="230"/>
    </location>
</feature>
<dbReference type="Proteomes" id="UP000298416">
    <property type="component" value="Unassembled WGS sequence"/>
</dbReference>
<comment type="similarity">
    <text evidence="2">Belongs to the OXA1/ALB3/YidC (TC 2.A.9.2) family.</text>
</comment>
<dbReference type="InterPro" id="IPR019734">
    <property type="entry name" value="TPR_rpt"/>
</dbReference>
<reference evidence="7" key="1">
    <citation type="submission" date="2018-01" db="EMBL/GenBank/DDBJ databases">
        <authorList>
            <person name="Mao J.F."/>
        </authorList>
    </citation>
    <scope>NUCLEOTIDE SEQUENCE</scope>
    <source>
        <strain evidence="7">Huo1</strain>
        <tissue evidence="7">Leaf</tissue>
    </source>
</reference>
<evidence type="ECO:0000256" key="4">
    <source>
        <dbReference type="ARBA" id="ARBA00022989"/>
    </source>
</evidence>
<accession>A0A8X8YA78</accession>
<keyword evidence="3 6" id="KW-0812">Transmembrane</keyword>
<evidence type="ECO:0000256" key="3">
    <source>
        <dbReference type="ARBA" id="ARBA00022692"/>
    </source>
</evidence>
<evidence type="ECO:0000313" key="7">
    <source>
        <dbReference type="EMBL" id="KAG6428768.1"/>
    </source>
</evidence>
<evidence type="ECO:0000313" key="8">
    <source>
        <dbReference type="Proteomes" id="UP000298416"/>
    </source>
</evidence>
<feature type="transmembrane region" description="Helical" evidence="6">
    <location>
        <begin position="115"/>
        <end position="138"/>
    </location>
</feature>
<evidence type="ECO:0000256" key="1">
    <source>
        <dbReference type="ARBA" id="ARBA00004141"/>
    </source>
</evidence>